<dbReference type="AlphaFoldDB" id="A0A9N7REV3"/>
<dbReference type="OrthoDB" id="928780at2759"/>
<protein>
    <submittedName>
        <fullName evidence="1">Uncharacterized protein</fullName>
    </submittedName>
</protein>
<keyword evidence="2" id="KW-1185">Reference proteome</keyword>
<name>A0A9N7REV3_STRHE</name>
<proteinExistence type="predicted"/>
<organism evidence="1 2">
    <name type="scientific">Striga hermonthica</name>
    <name type="common">Purple witchweed</name>
    <name type="synonym">Buchnera hermonthica</name>
    <dbReference type="NCBI Taxonomy" id="68872"/>
    <lineage>
        <taxon>Eukaryota</taxon>
        <taxon>Viridiplantae</taxon>
        <taxon>Streptophyta</taxon>
        <taxon>Embryophyta</taxon>
        <taxon>Tracheophyta</taxon>
        <taxon>Spermatophyta</taxon>
        <taxon>Magnoliopsida</taxon>
        <taxon>eudicotyledons</taxon>
        <taxon>Gunneridae</taxon>
        <taxon>Pentapetalae</taxon>
        <taxon>asterids</taxon>
        <taxon>lamiids</taxon>
        <taxon>Lamiales</taxon>
        <taxon>Orobanchaceae</taxon>
        <taxon>Buchnereae</taxon>
        <taxon>Striga</taxon>
    </lineage>
</organism>
<accession>A0A9N7REV3</accession>
<dbReference type="Proteomes" id="UP001153555">
    <property type="component" value="Unassembled WGS sequence"/>
</dbReference>
<dbReference type="InterPro" id="IPR035892">
    <property type="entry name" value="C2_domain_sf"/>
</dbReference>
<gene>
    <name evidence="1" type="ORF">SHERM_23986</name>
</gene>
<reference evidence="1" key="1">
    <citation type="submission" date="2019-12" db="EMBL/GenBank/DDBJ databases">
        <authorList>
            <person name="Scholes J."/>
        </authorList>
    </citation>
    <scope>NUCLEOTIDE SEQUENCE</scope>
</reference>
<evidence type="ECO:0000313" key="2">
    <source>
        <dbReference type="Proteomes" id="UP001153555"/>
    </source>
</evidence>
<dbReference type="EMBL" id="CACSLK010027752">
    <property type="protein sequence ID" value="CAA0828291.1"/>
    <property type="molecule type" value="Genomic_DNA"/>
</dbReference>
<sequence length="101" mass="11208">MLFITLFCQRTLSEDKLIGQVSFPVLSLFVKKGAWSNTTIEYPVSGTTIGKLYISFSFGEIFMDRIEPSSSSSDWEKRAATADVVLKVTKAALEIVQHVVS</sequence>
<evidence type="ECO:0000313" key="1">
    <source>
        <dbReference type="EMBL" id="CAA0828291.1"/>
    </source>
</evidence>
<comment type="caution">
    <text evidence="1">The sequence shown here is derived from an EMBL/GenBank/DDBJ whole genome shotgun (WGS) entry which is preliminary data.</text>
</comment>
<dbReference type="SUPFAM" id="SSF49562">
    <property type="entry name" value="C2 domain (Calcium/lipid-binding domain, CaLB)"/>
    <property type="match status" value="1"/>
</dbReference>